<accession>A0AAV8TKK6</accession>
<keyword evidence="1" id="KW-1133">Transmembrane helix</keyword>
<evidence type="ECO:0000256" key="1">
    <source>
        <dbReference type="SAM" id="Phobius"/>
    </source>
</evidence>
<evidence type="ECO:0000313" key="2">
    <source>
        <dbReference type="EMBL" id="KAJ8767372.1"/>
    </source>
</evidence>
<proteinExistence type="predicted"/>
<dbReference type="PANTHER" id="PTHR33133:SF21">
    <property type="entry name" value="TRANSMEMBRANE PROTEIN"/>
    <property type="match status" value="1"/>
</dbReference>
<keyword evidence="3" id="KW-1185">Reference proteome</keyword>
<gene>
    <name evidence="2" type="ORF">K2173_017416</name>
</gene>
<feature type="transmembrane region" description="Helical" evidence="1">
    <location>
        <begin position="147"/>
        <end position="169"/>
    </location>
</feature>
<dbReference type="AlphaFoldDB" id="A0AAV8TKK6"/>
<dbReference type="Proteomes" id="UP001159364">
    <property type="component" value="Linkage Group LG04"/>
</dbReference>
<reference evidence="2 3" key="1">
    <citation type="submission" date="2021-09" db="EMBL/GenBank/DDBJ databases">
        <title>Genomic insights and catalytic innovation underlie evolution of tropane alkaloids biosynthesis.</title>
        <authorList>
            <person name="Wang Y.-J."/>
            <person name="Tian T."/>
            <person name="Huang J.-P."/>
            <person name="Huang S.-X."/>
        </authorList>
    </citation>
    <scope>NUCLEOTIDE SEQUENCE [LARGE SCALE GENOMIC DNA]</scope>
    <source>
        <strain evidence="2">KIB-2018</strain>
        <tissue evidence="2">Leaf</tissue>
    </source>
</reference>
<comment type="caution">
    <text evidence="2">The sequence shown here is derived from an EMBL/GenBank/DDBJ whole genome shotgun (WGS) entry which is preliminary data.</text>
</comment>
<feature type="transmembrane region" description="Helical" evidence="1">
    <location>
        <begin position="277"/>
        <end position="299"/>
    </location>
</feature>
<feature type="transmembrane region" description="Helical" evidence="1">
    <location>
        <begin position="101"/>
        <end position="126"/>
    </location>
</feature>
<evidence type="ECO:0008006" key="4">
    <source>
        <dbReference type="Google" id="ProtNLM"/>
    </source>
</evidence>
<keyword evidence="1" id="KW-0472">Membrane</keyword>
<feature type="transmembrane region" description="Helical" evidence="1">
    <location>
        <begin position="35"/>
        <end position="55"/>
    </location>
</feature>
<organism evidence="2 3">
    <name type="scientific">Erythroxylum novogranatense</name>
    <dbReference type="NCBI Taxonomy" id="1862640"/>
    <lineage>
        <taxon>Eukaryota</taxon>
        <taxon>Viridiplantae</taxon>
        <taxon>Streptophyta</taxon>
        <taxon>Embryophyta</taxon>
        <taxon>Tracheophyta</taxon>
        <taxon>Spermatophyta</taxon>
        <taxon>Magnoliopsida</taxon>
        <taxon>eudicotyledons</taxon>
        <taxon>Gunneridae</taxon>
        <taxon>Pentapetalae</taxon>
        <taxon>rosids</taxon>
        <taxon>fabids</taxon>
        <taxon>Malpighiales</taxon>
        <taxon>Erythroxylaceae</taxon>
        <taxon>Erythroxylum</taxon>
    </lineage>
</organism>
<name>A0AAV8TKK6_9ROSI</name>
<evidence type="ECO:0000313" key="3">
    <source>
        <dbReference type="Proteomes" id="UP001159364"/>
    </source>
</evidence>
<protein>
    <recommendedName>
        <fullName evidence="4">Transmembrane protein</fullName>
    </recommendedName>
</protein>
<feature type="transmembrane region" description="Helical" evidence="1">
    <location>
        <begin position="228"/>
        <end position="245"/>
    </location>
</feature>
<keyword evidence="1" id="KW-0812">Transmembrane</keyword>
<dbReference type="PANTHER" id="PTHR33133">
    <property type="entry name" value="OS08G0107100 PROTEIN-RELATED"/>
    <property type="match status" value="1"/>
</dbReference>
<feature type="transmembrane region" description="Helical" evidence="1">
    <location>
        <begin position="181"/>
        <end position="207"/>
    </location>
</feature>
<dbReference type="EMBL" id="JAIWQS010000004">
    <property type="protein sequence ID" value="KAJ8767372.1"/>
    <property type="molecule type" value="Genomic_DNA"/>
</dbReference>
<sequence length="321" mass="35872">MPEGVAAAASHVQRSQLSFPSTLLESLRIFSRNKLLFFSIFSLIALPLSLLLFSLSSSSHYLKSEILSLEYLAAQAHTRFEARHVWRESRDYGLTLLRLKFFYFLPSYLLSLLLAVTAVISTDTLYHRKPITLRAAVSGVKLTWMRPFATSICVYVVLLLYAGAVRTLAGTLGRTSSGLRWVIRVGGSAVEMYIIAVSAMALVVSIMETRFGWEAIRVGSGLMEGRRFGGWVLSVLLGLVTGWIGSRMESLMMDGGDSSAKFRWTTVMGIEEDWERLALIGLYAAVMVWSFVVVTVFYCESKKRHVVREVDVNNIDEDSVL</sequence>